<keyword evidence="2" id="KW-1185">Reference proteome</keyword>
<accession>A0A9P9YTB2</accession>
<dbReference type="AlphaFoldDB" id="A0A9P9YTB2"/>
<protein>
    <submittedName>
        <fullName evidence="1">Uncharacterized protein</fullName>
    </submittedName>
</protein>
<name>A0A9P9YTB2_9MUSC</name>
<comment type="caution">
    <text evidence="1">The sequence shown here is derived from an EMBL/GenBank/DDBJ whole genome shotgun (WGS) entry which is preliminary data.</text>
</comment>
<proteinExistence type="predicted"/>
<gene>
    <name evidence="1" type="ORF">M5D96_004008</name>
</gene>
<reference evidence="1" key="1">
    <citation type="journal article" date="2023" name="Genome Biol. Evol.">
        <title>Long-read-based Genome Assembly of Drosophila gunungcola Reveals Fewer Chemosensory Genes in Flower-breeding Species.</title>
        <authorList>
            <person name="Negi A."/>
            <person name="Liao B.Y."/>
            <person name="Yeh S.D."/>
        </authorList>
    </citation>
    <scope>NUCLEOTIDE SEQUENCE</scope>
    <source>
        <strain evidence="1">Sukarami</strain>
    </source>
</reference>
<evidence type="ECO:0000313" key="2">
    <source>
        <dbReference type="Proteomes" id="UP001059596"/>
    </source>
</evidence>
<organism evidence="1 2">
    <name type="scientific">Drosophila gunungcola</name>
    <name type="common">fruit fly</name>
    <dbReference type="NCBI Taxonomy" id="103775"/>
    <lineage>
        <taxon>Eukaryota</taxon>
        <taxon>Metazoa</taxon>
        <taxon>Ecdysozoa</taxon>
        <taxon>Arthropoda</taxon>
        <taxon>Hexapoda</taxon>
        <taxon>Insecta</taxon>
        <taxon>Pterygota</taxon>
        <taxon>Neoptera</taxon>
        <taxon>Endopterygota</taxon>
        <taxon>Diptera</taxon>
        <taxon>Brachycera</taxon>
        <taxon>Muscomorpha</taxon>
        <taxon>Ephydroidea</taxon>
        <taxon>Drosophilidae</taxon>
        <taxon>Drosophila</taxon>
        <taxon>Sophophora</taxon>
    </lineage>
</organism>
<dbReference type="Proteomes" id="UP001059596">
    <property type="component" value="Unassembled WGS sequence"/>
</dbReference>
<dbReference type="EMBL" id="JAMKOV010000002">
    <property type="protein sequence ID" value="KAI8042691.1"/>
    <property type="molecule type" value="Genomic_DNA"/>
</dbReference>
<evidence type="ECO:0000313" key="1">
    <source>
        <dbReference type="EMBL" id="KAI8042691.1"/>
    </source>
</evidence>
<sequence length="72" mass="8425">MTTTRRTTESVWFGFAMSSVTKVACFGQQQRQWQENAPKPQKVGQIEGFLCREQRYALKDKETLEHNQTKTK</sequence>